<proteinExistence type="predicted"/>
<dbReference type="RefSeq" id="WP_098504778.1">
    <property type="nucleotide sequence ID" value="NZ_PDJQ01000001.1"/>
</dbReference>
<protein>
    <submittedName>
        <fullName evidence="2">Protoglobin</fullName>
    </submittedName>
</protein>
<dbReference type="GO" id="GO:0020037">
    <property type="term" value="F:heme binding"/>
    <property type="evidence" value="ECO:0007669"/>
    <property type="project" value="InterPro"/>
</dbReference>
<organism evidence="2 3">
    <name type="scientific">Tepidiforma thermophila (strain KCTC 52669 / CGMCC 1.13589 / G233)</name>
    <dbReference type="NCBI Taxonomy" id="2761530"/>
    <lineage>
        <taxon>Bacteria</taxon>
        <taxon>Bacillati</taxon>
        <taxon>Chloroflexota</taxon>
        <taxon>Tepidiformia</taxon>
        <taxon>Tepidiformales</taxon>
        <taxon>Tepidiformaceae</taxon>
        <taxon>Tepidiforma</taxon>
    </lineage>
</organism>
<dbReference type="AlphaFoldDB" id="A0A2A9HE87"/>
<dbReference type="Pfam" id="PF11563">
    <property type="entry name" value="Protoglobin"/>
    <property type="match status" value="1"/>
</dbReference>
<dbReference type="EMBL" id="PDJQ01000001">
    <property type="protein sequence ID" value="PFG73325.1"/>
    <property type="molecule type" value="Genomic_DNA"/>
</dbReference>
<dbReference type="SUPFAM" id="SSF46458">
    <property type="entry name" value="Globin-like"/>
    <property type="match status" value="1"/>
</dbReference>
<gene>
    <name evidence="2" type="ORF">A9A59_0520</name>
</gene>
<accession>A0A2A9HE87</accession>
<dbReference type="InterPro" id="IPR044398">
    <property type="entry name" value="Globin-sensor_dom"/>
</dbReference>
<dbReference type="Proteomes" id="UP000223071">
    <property type="component" value="Unassembled WGS sequence"/>
</dbReference>
<dbReference type="Gene3D" id="1.10.490.10">
    <property type="entry name" value="Globins"/>
    <property type="match status" value="1"/>
</dbReference>
<name>A0A2A9HE87_TEPT2</name>
<keyword evidence="3" id="KW-1185">Reference proteome</keyword>
<feature type="domain" description="Globin-sensor" evidence="1">
    <location>
        <begin position="26"/>
        <end position="193"/>
    </location>
</feature>
<dbReference type="InterPro" id="IPR012292">
    <property type="entry name" value="Globin/Proto"/>
</dbReference>
<evidence type="ECO:0000313" key="2">
    <source>
        <dbReference type="EMBL" id="PFG73325.1"/>
    </source>
</evidence>
<evidence type="ECO:0000313" key="3">
    <source>
        <dbReference type="Proteomes" id="UP000223071"/>
    </source>
</evidence>
<evidence type="ECO:0000259" key="1">
    <source>
        <dbReference type="Pfam" id="PF11563"/>
    </source>
</evidence>
<sequence length="195" mass="21639">MSTTAIPGYRYGDPALPPAPIGADGLRDLRAACLLSDDDLAALSEAAPIIEPQIEEILDTWYGFVGSHPFLLASFSTAEGPHQGYLAAVRARFGQWIRDTLRAGYDDRWLAYQREIGRRHASGKGEADGITGTPEVVPYRYLAALIVPITVTMRPFLAKGARDAEHLERMHQAWFKAVVLSVALWSEPYVREGWW</sequence>
<reference evidence="2 3" key="1">
    <citation type="submission" date="2017-09" db="EMBL/GenBank/DDBJ databases">
        <title>Sequencing the genomes of two abundant thermophiles in Great Basin hot springs: Thermocrinis jamiesonii and novel Chloroflexi Thermoflexus hugenholtzii.</title>
        <authorList>
            <person name="Hedlund B."/>
        </authorList>
    </citation>
    <scope>NUCLEOTIDE SEQUENCE [LARGE SCALE GENOMIC DNA]</scope>
    <source>
        <strain evidence="2 3">G233</strain>
    </source>
</reference>
<dbReference type="InterPro" id="IPR009050">
    <property type="entry name" value="Globin-like_sf"/>
</dbReference>
<comment type="caution">
    <text evidence="2">The sequence shown here is derived from an EMBL/GenBank/DDBJ whole genome shotgun (WGS) entry which is preliminary data.</text>
</comment>
<dbReference type="GO" id="GO:0019825">
    <property type="term" value="F:oxygen binding"/>
    <property type="evidence" value="ECO:0007669"/>
    <property type="project" value="InterPro"/>
</dbReference>